<comment type="similarity">
    <text evidence="2">Belongs to the CpsC/CapA family.</text>
</comment>
<dbReference type="GO" id="GO:0004713">
    <property type="term" value="F:protein tyrosine kinase activity"/>
    <property type="evidence" value="ECO:0007669"/>
    <property type="project" value="TreeGrafter"/>
</dbReference>
<name>A0A177K5X4_9MICO</name>
<evidence type="ECO:0000256" key="4">
    <source>
        <dbReference type="ARBA" id="ARBA00022692"/>
    </source>
</evidence>
<dbReference type="EMBL" id="LSTV01000005">
    <property type="protein sequence ID" value="OAH48810.1"/>
    <property type="molecule type" value="Genomic_DNA"/>
</dbReference>
<evidence type="ECO:0000313" key="12">
    <source>
        <dbReference type="EMBL" id="OAH48810.1"/>
    </source>
</evidence>
<evidence type="ECO:0000256" key="5">
    <source>
        <dbReference type="ARBA" id="ARBA00022741"/>
    </source>
</evidence>
<dbReference type="Pfam" id="PF02706">
    <property type="entry name" value="Wzz"/>
    <property type="match status" value="1"/>
</dbReference>
<comment type="caution">
    <text evidence="12">The sequence shown here is derived from an EMBL/GenBank/DDBJ whole genome shotgun (WGS) entry which is preliminary data.</text>
</comment>
<evidence type="ECO:0000256" key="7">
    <source>
        <dbReference type="ARBA" id="ARBA00022989"/>
    </source>
</evidence>
<dbReference type="InterPro" id="IPR027417">
    <property type="entry name" value="P-loop_NTPase"/>
</dbReference>
<keyword evidence="4 10" id="KW-0812">Transmembrane</keyword>
<feature type="transmembrane region" description="Helical" evidence="10">
    <location>
        <begin position="175"/>
        <end position="194"/>
    </location>
</feature>
<evidence type="ECO:0000259" key="11">
    <source>
        <dbReference type="Pfam" id="PF02706"/>
    </source>
</evidence>
<dbReference type="OrthoDB" id="9812433at2"/>
<dbReference type="InterPro" id="IPR033756">
    <property type="entry name" value="YlxH/NBP35"/>
</dbReference>
<gene>
    <name evidence="12" type="ORF">AYL44_12295</name>
</gene>
<keyword evidence="6" id="KW-0067">ATP-binding</keyword>
<dbReference type="SUPFAM" id="SSF52540">
    <property type="entry name" value="P-loop containing nucleoside triphosphate hydrolases"/>
    <property type="match status" value="1"/>
</dbReference>
<dbReference type="AlphaFoldDB" id="A0A177K5X4"/>
<evidence type="ECO:0000256" key="8">
    <source>
        <dbReference type="ARBA" id="ARBA00023136"/>
    </source>
</evidence>
<accession>A0A177K5X4</accession>
<dbReference type="GO" id="GO:0005886">
    <property type="term" value="C:plasma membrane"/>
    <property type="evidence" value="ECO:0007669"/>
    <property type="project" value="UniProtKB-SubCell"/>
</dbReference>
<dbReference type="CDD" id="cd05387">
    <property type="entry name" value="BY-kinase"/>
    <property type="match status" value="1"/>
</dbReference>
<proteinExistence type="inferred from homology"/>
<evidence type="ECO:0000256" key="3">
    <source>
        <dbReference type="ARBA" id="ARBA00022475"/>
    </source>
</evidence>
<dbReference type="Proteomes" id="UP000076998">
    <property type="component" value="Unassembled WGS sequence"/>
</dbReference>
<dbReference type="Pfam" id="PF10609">
    <property type="entry name" value="ParA"/>
    <property type="match status" value="1"/>
</dbReference>
<dbReference type="InterPro" id="IPR005702">
    <property type="entry name" value="Wzc-like_C"/>
</dbReference>
<evidence type="ECO:0000256" key="10">
    <source>
        <dbReference type="SAM" id="Phobius"/>
    </source>
</evidence>
<dbReference type="RefSeq" id="WP_064003588.1">
    <property type="nucleotide sequence ID" value="NZ_LSTV01000005.1"/>
</dbReference>
<feature type="region of interest" description="Disordered" evidence="9">
    <location>
        <begin position="439"/>
        <end position="468"/>
    </location>
</feature>
<organism evidence="12 13">
    <name type="scientific">Microbacterium oleivorans</name>
    <dbReference type="NCBI Taxonomy" id="273677"/>
    <lineage>
        <taxon>Bacteria</taxon>
        <taxon>Bacillati</taxon>
        <taxon>Actinomycetota</taxon>
        <taxon>Actinomycetes</taxon>
        <taxon>Micrococcales</taxon>
        <taxon>Microbacteriaceae</taxon>
        <taxon>Microbacterium</taxon>
    </lineage>
</organism>
<protein>
    <submittedName>
        <fullName evidence="12">Capsular biosynthesis protein</fullName>
    </submittedName>
</protein>
<evidence type="ECO:0000256" key="6">
    <source>
        <dbReference type="ARBA" id="ARBA00022840"/>
    </source>
</evidence>
<dbReference type="NCBIfam" id="TIGR01007">
    <property type="entry name" value="eps_fam"/>
    <property type="match status" value="1"/>
</dbReference>
<evidence type="ECO:0000256" key="2">
    <source>
        <dbReference type="ARBA" id="ARBA00006683"/>
    </source>
</evidence>
<dbReference type="PANTHER" id="PTHR32309:SF13">
    <property type="entry name" value="FERRIC ENTEROBACTIN TRANSPORT PROTEIN FEPE"/>
    <property type="match status" value="1"/>
</dbReference>
<feature type="domain" description="Polysaccharide chain length determinant N-terminal" evidence="11">
    <location>
        <begin position="2"/>
        <end position="89"/>
    </location>
</feature>
<dbReference type="InterPro" id="IPR003856">
    <property type="entry name" value="LPS_length_determ_N"/>
</dbReference>
<dbReference type="PANTHER" id="PTHR32309">
    <property type="entry name" value="TYROSINE-PROTEIN KINASE"/>
    <property type="match status" value="1"/>
</dbReference>
<keyword evidence="7 10" id="KW-1133">Transmembrane helix</keyword>
<keyword evidence="8 10" id="KW-0472">Membrane</keyword>
<keyword evidence="3" id="KW-1003">Cell membrane</keyword>
<reference evidence="12 13" key="1">
    <citation type="submission" date="2016-02" db="EMBL/GenBank/DDBJ databases">
        <authorList>
            <person name="Wen L."/>
            <person name="He K."/>
            <person name="Yang H."/>
        </authorList>
    </citation>
    <scope>NUCLEOTIDE SEQUENCE [LARGE SCALE GENOMIC DNA]</scope>
    <source>
        <strain evidence="12 13">CD11_3</strain>
    </source>
</reference>
<evidence type="ECO:0000256" key="1">
    <source>
        <dbReference type="ARBA" id="ARBA00004651"/>
    </source>
</evidence>
<feature type="compositionally biased region" description="Basic residues" evidence="9">
    <location>
        <begin position="453"/>
        <end position="468"/>
    </location>
</feature>
<evidence type="ECO:0000256" key="9">
    <source>
        <dbReference type="SAM" id="MobiDB-lite"/>
    </source>
</evidence>
<dbReference type="Gene3D" id="3.40.50.300">
    <property type="entry name" value="P-loop containing nucleotide triphosphate hydrolases"/>
    <property type="match status" value="1"/>
</dbReference>
<sequence length="468" mass="49428">MSLNDYFSALRKQWFAIAVLVLLGAAIAYGYAQTQPNVYRAQASVVVLPTRGDSTAELVQGSSYVQSLVSTYALVATSPVVLEPVIDSLGLTITPRALAAQVVVETPLDSAVLNISVSGGSSTGTAAIANAIAEELSDAVEGLSPQTTTSGPAVRIETISPATESRDPIAPNTRLLIVVGGLIGLVIGMVYAWLRRLLATRLQSREDIAALTETPVLGEVTGVGHGATLPDAVRRAETGLAAESIRGVAAGLRFANVDGDTSVILVTSATSNEGKSSVALSTALILAEQGQRVLLIDADLRRGSIAKMTGLEGGVGVTTILVGDIGFADAIQHWGTRNLSVLPSGTIPPNPGQLLTSDHLRDLVGDARKRFDVVVIDSPPVLAVSDPLWLAPVVDGILVVARYRFTKRHALRRTLDELESTRTRILGVVLNAVKRVDSSPYHDNGSSIPQPWRWRKSDRRGGRSKPRP</sequence>
<dbReference type="GO" id="GO:0005524">
    <property type="term" value="F:ATP binding"/>
    <property type="evidence" value="ECO:0007669"/>
    <property type="project" value="UniProtKB-KW"/>
</dbReference>
<evidence type="ECO:0000313" key="13">
    <source>
        <dbReference type="Proteomes" id="UP000076998"/>
    </source>
</evidence>
<dbReference type="InterPro" id="IPR050445">
    <property type="entry name" value="Bact_polysacc_biosynth/exp"/>
</dbReference>
<comment type="subcellular location">
    <subcellularLocation>
        <location evidence="1">Cell membrane</location>
        <topology evidence="1">Multi-pass membrane protein</topology>
    </subcellularLocation>
</comment>
<keyword evidence="5" id="KW-0547">Nucleotide-binding</keyword>